<evidence type="ECO:0000313" key="1">
    <source>
        <dbReference type="EMBL" id="TFK69273.1"/>
    </source>
</evidence>
<organism evidence="1 2">
    <name type="scientific">Pluteus cervinus</name>
    <dbReference type="NCBI Taxonomy" id="181527"/>
    <lineage>
        <taxon>Eukaryota</taxon>
        <taxon>Fungi</taxon>
        <taxon>Dikarya</taxon>
        <taxon>Basidiomycota</taxon>
        <taxon>Agaricomycotina</taxon>
        <taxon>Agaricomycetes</taxon>
        <taxon>Agaricomycetidae</taxon>
        <taxon>Agaricales</taxon>
        <taxon>Pluteineae</taxon>
        <taxon>Pluteaceae</taxon>
        <taxon>Pluteus</taxon>
    </lineage>
</organism>
<keyword evidence="2" id="KW-1185">Reference proteome</keyword>
<name>A0ACD3ATJ1_9AGAR</name>
<accession>A0ACD3ATJ1</accession>
<protein>
    <submittedName>
        <fullName evidence="1">Uncharacterized protein</fullName>
    </submittedName>
</protein>
<evidence type="ECO:0000313" key="2">
    <source>
        <dbReference type="Proteomes" id="UP000308600"/>
    </source>
</evidence>
<dbReference type="EMBL" id="ML208333">
    <property type="protein sequence ID" value="TFK69273.1"/>
    <property type="molecule type" value="Genomic_DNA"/>
</dbReference>
<dbReference type="Proteomes" id="UP000308600">
    <property type="component" value="Unassembled WGS sequence"/>
</dbReference>
<gene>
    <name evidence="1" type="ORF">BDN72DRAFT_897381</name>
</gene>
<sequence>MGEEPFPPELWNEIFESSCIDGGTTGVSLSLVSKSFNIISAPFKFKSVSLRSVKSVSLFLDNLENTPPRFRYVQYLNIGLDSDAVATFLSTSTDPEIKKLYKNLLKIFELCADRLLILSVRLHHPEWRISATTGLCLIPLGSMPEFCMPSLVELTWIVIPHENVEWSSPCSPEEMTFPPSKWRPMGPIRFPSLELLYLDMTVEETMDAKIAYHCPELRYLRSQLDTFSFMGSFRSQALRPAPWRCDPELVWKFYPGPGRAASESNESDPTTPTVRYILDVPIQTRYLEHYLERRNIGYQDIKICLGPECVFSFPLAPDPDSRDRNWEDRVLGKQGYWRYEEWVFEPEPVQNHDYSKRGTNFWH</sequence>
<proteinExistence type="predicted"/>
<reference evidence="1 2" key="1">
    <citation type="journal article" date="2019" name="Nat. Ecol. Evol.">
        <title>Megaphylogeny resolves global patterns of mushroom evolution.</title>
        <authorList>
            <person name="Varga T."/>
            <person name="Krizsan K."/>
            <person name="Foldi C."/>
            <person name="Dima B."/>
            <person name="Sanchez-Garcia M."/>
            <person name="Sanchez-Ramirez S."/>
            <person name="Szollosi G.J."/>
            <person name="Szarkandi J.G."/>
            <person name="Papp V."/>
            <person name="Albert L."/>
            <person name="Andreopoulos W."/>
            <person name="Angelini C."/>
            <person name="Antonin V."/>
            <person name="Barry K.W."/>
            <person name="Bougher N.L."/>
            <person name="Buchanan P."/>
            <person name="Buyck B."/>
            <person name="Bense V."/>
            <person name="Catcheside P."/>
            <person name="Chovatia M."/>
            <person name="Cooper J."/>
            <person name="Damon W."/>
            <person name="Desjardin D."/>
            <person name="Finy P."/>
            <person name="Geml J."/>
            <person name="Haridas S."/>
            <person name="Hughes K."/>
            <person name="Justo A."/>
            <person name="Karasinski D."/>
            <person name="Kautmanova I."/>
            <person name="Kiss B."/>
            <person name="Kocsube S."/>
            <person name="Kotiranta H."/>
            <person name="LaButti K.M."/>
            <person name="Lechner B.E."/>
            <person name="Liimatainen K."/>
            <person name="Lipzen A."/>
            <person name="Lukacs Z."/>
            <person name="Mihaltcheva S."/>
            <person name="Morgado L.N."/>
            <person name="Niskanen T."/>
            <person name="Noordeloos M.E."/>
            <person name="Ohm R.A."/>
            <person name="Ortiz-Santana B."/>
            <person name="Ovrebo C."/>
            <person name="Racz N."/>
            <person name="Riley R."/>
            <person name="Savchenko A."/>
            <person name="Shiryaev A."/>
            <person name="Soop K."/>
            <person name="Spirin V."/>
            <person name="Szebenyi C."/>
            <person name="Tomsovsky M."/>
            <person name="Tulloss R.E."/>
            <person name="Uehling J."/>
            <person name="Grigoriev I.V."/>
            <person name="Vagvolgyi C."/>
            <person name="Papp T."/>
            <person name="Martin F.M."/>
            <person name="Miettinen O."/>
            <person name="Hibbett D.S."/>
            <person name="Nagy L.G."/>
        </authorList>
    </citation>
    <scope>NUCLEOTIDE SEQUENCE [LARGE SCALE GENOMIC DNA]</scope>
    <source>
        <strain evidence="1 2">NL-1719</strain>
    </source>
</reference>